<reference evidence="1 2" key="1">
    <citation type="submission" date="2024-03" db="EMBL/GenBank/DDBJ databases">
        <title>Community enrichment and isolation of bacterial strains for fucoidan degradation.</title>
        <authorList>
            <person name="Sichert A."/>
        </authorList>
    </citation>
    <scope>NUCLEOTIDE SEQUENCE [LARGE SCALE GENOMIC DNA]</scope>
    <source>
        <strain evidence="1 2">AS26</strain>
    </source>
</reference>
<dbReference type="RefSeq" id="WP_342880075.1">
    <property type="nucleotide sequence ID" value="NZ_JBBMQX010000012.1"/>
</dbReference>
<proteinExistence type="predicted"/>
<comment type="caution">
    <text evidence="1">The sequence shown here is derived from an EMBL/GenBank/DDBJ whole genome shotgun (WGS) entry which is preliminary data.</text>
</comment>
<accession>A0ABU9TJA5</accession>
<protein>
    <submittedName>
        <fullName evidence="1">Uncharacterized protein</fullName>
    </submittedName>
</protein>
<name>A0ABU9TJA5_9GAMM</name>
<dbReference type="Proteomes" id="UP001457661">
    <property type="component" value="Unassembled WGS sequence"/>
</dbReference>
<sequence>MLFDIFKKSKSEKGTPLKHYISNCKKYSGTDLFVTIYNDLDTDSFKDDVFAMMTYAYARRTIASFLYLQGHFNKEEIEYQQVIFKSLQNQTNASYEFQEDTAAASIDFLQEYSSWFTKIKIGSAVGAVISGNVVDNKSLGNLHSDDTIKSLVSKISAQNA</sequence>
<organism evidence="1 2">
    <name type="scientific">Pseudoalteromonas arctica</name>
    <dbReference type="NCBI Taxonomy" id="394751"/>
    <lineage>
        <taxon>Bacteria</taxon>
        <taxon>Pseudomonadati</taxon>
        <taxon>Pseudomonadota</taxon>
        <taxon>Gammaproteobacteria</taxon>
        <taxon>Alteromonadales</taxon>
        <taxon>Pseudoalteromonadaceae</taxon>
        <taxon>Pseudoalteromonas</taxon>
    </lineage>
</organism>
<evidence type="ECO:0000313" key="2">
    <source>
        <dbReference type="Proteomes" id="UP001457661"/>
    </source>
</evidence>
<keyword evidence="2" id="KW-1185">Reference proteome</keyword>
<dbReference type="EMBL" id="JBBMQX010000012">
    <property type="protein sequence ID" value="MEM5533785.1"/>
    <property type="molecule type" value="Genomic_DNA"/>
</dbReference>
<gene>
    <name evidence="1" type="ORF">WNY57_15210</name>
</gene>
<evidence type="ECO:0000313" key="1">
    <source>
        <dbReference type="EMBL" id="MEM5533785.1"/>
    </source>
</evidence>